<proteinExistence type="predicted"/>
<dbReference type="AlphaFoldDB" id="A0A0A9BV14"/>
<reference evidence="1" key="2">
    <citation type="journal article" date="2015" name="Data Brief">
        <title>Shoot transcriptome of the giant reed, Arundo donax.</title>
        <authorList>
            <person name="Barrero R.A."/>
            <person name="Guerrero F.D."/>
            <person name="Moolhuijzen P."/>
            <person name="Goolsby J.A."/>
            <person name="Tidwell J."/>
            <person name="Bellgard S.E."/>
            <person name="Bellgard M.I."/>
        </authorList>
    </citation>
    <scope>NUCLEOTIDE SEQUENCE</scope>
    <source>
        <tissue evidence="1">Shoot tissue taken approximately 20 cm above the soil surface</tissue>
    </source>
</reference>
<organism evidence="1">
    <name type="scientific">Arundo donax</name>
    <name type="common">Giant reed</name>
    <name type="synonym">Donax arundinaceus</name>
    <dbReference type="NCBI Taxonomy" id="35708"/>
    <lineage>
        <taxon>Eukaryota</taxon>
        <taxon>Viridiplantae</taxon>
        <taxon>Streptophyta</taxon>
        <taxon>Embryophyta</taxon>
        <taxon>Tracheophyta</taxon>
        <taxon>Spermatophyta</taxon>
        <taxon>Magnoliopsida</taxon>
        <taxon>Liliopsida</taxon>
        <taxon>Poales</taxon>
        <taxon>Poaceae</taxon>
        <taxon>PACMAD clade</taxon>
        <taxon>Arundinoideae</taxon>
        <taxon>Arundineae</taxon>
        <taxon>Arundo</taxon>
    </lineage>
</organism>
<name>A0A0A9BV14_ARUDO</name>
<protein>
    <submittedName>
        <fullName evidence="1">Uncharacterized protein</fullName>
    </submittedName>
</protein>
<evidence type="ECO:0000313" key="1">
    <source>
        <dbReference type="EMBL" id="JAD67914.1"/>
    </source>
</evidence>
<reference evidence="1" key="1">
    <citation type="submission" date="2014-09" db="EMBL/GenBank/DDBJ databases">
        <authorList>
            <person name="Magalhaes I.L.F."/>
            <person name="Oliveira U."/>
            <person name="Santos F.R."/>
            <person name="Vidigal T.H.D.A."/>
            <person name="Brescovit A.D."/>
            <person name="Santos A.J."/>
        </authorList>
    </citation>
    <scope>NUCLEOTIDE SEQUENCE</scope>
    <source>
        <tissue evidence="1">Shoot tissue taken approximately 20 cm above the soil surface</tissue>
    </source>
</reference>
<accession>A0A0A9BV14</accession>
<sequence>MNQMNLVQITLFTNQTPLPYSKSNMRIGGQEGVTI</sequence>
<dbReference type="EMBL" id="GBRH01229981">
    <property type="protein sequence ID" value="JAD67914.1"/>
    <property type="molecule type" value="Transcribed_RNA"/>
</dbReference>